<evidence type="ECO:0000313" key="1">
    <source>
        <dbReference type="EMBL" id="KAF6159328.1"/>
    </source>
</evidence>
<keyword evidence="2" id="KW-1185">Reference proteome</keyword>
<dbReference type="AlphaFoldDB" id="A0A7J7MXA2"/>
<comment type="caution">
    <text evidence="1">The sequence shown here is derived from an EMBL/GenBank/DDBJ whole genome shotgun (WGS) entry which is preliminary data.</text>
</comment>
<dbReference type="OrthoDB" id="273067at2759"/>
<name>A0A7J7MXA2_9MAGN</name>
<reference evidence="1 2" key="1">
    <citation type="journal article" date="2020" name="IScience">
        <title>Genome Sequencing of the Endangered Kingdonia uniflora (Circaeasteraceae, Ranunculales) Reveals Potential Mechanisms of Evolutionary Specialization.</title>
        <authorList>
            <person name="Sun Y."/>
            <person name="Deng T."/>
            <person name="Zhang A."/>
            <person name="Moore M.J."/>
            <person name="Landis J.B."/>
            <person name="Lin N."/>
            <person name="Zhang H."/>
            <person name="Zhang X."/>
            <person name="Huang J."/>
            <person name="Zhang X."/>
            <person name="Sun H."/>
            <person name="Wang H."/>
        </authorList>
    </citation>
    <scope>NUCLEOTIDE SEQUENCE [LARGE SCALE GENOMIC DNA]</scope>
    <source>
        <strain evidence="1">TB1705</strain>
        <tissue evidence="1">Leaf</tissue>
    </source>
</reference>
<evidence type="ECO:0000313" key="2">
    <source>
        <dbReference type="Proteomes" id="UP000541444"/>
    </source>
</evidence>
<sequence length="84" mass="9683">MMPFRDPWGDLSPVPGNNAIAVDYQETGQIKTIFKGHSDYLHYVVARNSRNQVYKLIQVSRNTQRHSKAVSILALKHPRPFFMV</sequence>
<gene>
    <name evidence="1" type="ORF">GIB67_032099</name>
</gene>
<organism evidence="1 2">
    <name type="scientific">Kingdonia uniflora</name>
    <dbReference type="NCBI Taxonomy" id="39325"/>
    <lineage>
        <taxon>Eukaryota</taxon>
        <taxon>Viridiplantae</taxon>
        <taxon>Streptophyta</taxon>
        <taxon>Embryophyta</taxon>
        <taxon>Tracheophyta</taxon>
        <taxon>Spermatophyta</taxon>
        <taxon>Magnoliopsida</taxon>
        <taxon>Ranunculales</taxon>
        <taxon>Circaeasteraceae</taxon>
        <taxon>Kingdonia</taxon>
    </lineage>
</organism>
<dbReference type="Proteomes" id="UP000541444">
    <property type="component" value="Unassembled WGS sequence"/>
</dbReference>
<dbReference type="EMBL" id="JACGCM010001193">
    <property type="protein sequence ID" value="KAF6159328.1"/>
    <property type="molecule type" value="Genomic_DNA"/>
</dbReference>
<proteinExistence type="predicted"/>
<feature type="non-terminal residue" evidence="1">
    <location>
        <position position="1"/>
    </location>
</feature>
<protein>
    <submittedName>
        <fullName evidence="1">Uncharacterized protein</fullName>
    </submittedName>
</protein>
<accession>A0A7J7MXA2</accession>